<dbReference type="PANTHER" id="PTHR15837">
    <property type="entry name" value="RAN GUANINE NUCLEOTIDE RELEASE FACTOR"/>
    <property type="match status" value="1"/>
</dbReference>
<dbReference type="EMBL" id="CP060777">
    <property type="protein sequence ID" value="QQK46014.1"/>
    <property type="molecule type" value="Genomic_DNA"/>
</dbReference>
<dbReference type="VEuPathDB" id="FungiDB:PDIP_43510"/>
<dbReference type="GO" id="GO:0005634">
    <property type="term" value="C:nucleus"/>
    <property type="evidence" value="ECO:0007669"/>
    <property type="project" value="TreeGrafter"/>
</dbReference>
<sequence>MTVSDSSIPSNWDFTLVHDLLRSPIDGCTARPSRHNESTISSLNERQAKDDPRYTTNGGLVELISRRSNPKLGDFGCLWELFNGTPAPASVTPTVGATKTTKSEQNKAQSSLEEQFSSSVERLAKKVTFSGLFGIESSVHVSSNSFCIINEPNPRVPEDTATGYTSYSSHLKLQATGITSDFGGQSFTILKRSSAQGPSGASANVKFGIPRTPPEVITRTRVGGPGDTPTAKSKLKSPSRGKGFRRNTRNYPITSEESAGLDSDTSVVFDHPISEKSVAIQLVPSQVGTPDGKSRRCDTPPSSFEDNDWILNADTLQGISSGGTRVRSTLHKSAAERRVTLMSRLLGHFPDYAQVVSQMGLTLDRRPSEGIGSRPIHVFVDLSNIMVGFHDLVKTSRNIPLSTRIRRVHMSFANLALIMERGRQTAKRVLVGSDRLPSVDEAEKLGYEASILERVHKVKTVTPRRNNKSWRNHGFSSQGASSGPETVAISGERWVEQGVDEILHLKILESILDTEHPATIVLATGDAAVAEFSGGFMKMVERGLQRDWNIELVSFSQGTSYAYRKKEFRTRWGDQFKLVELDRYLEELFE</sequence>
<dbReference type="CDD" id="cd18724">
    <property type="entry name" value="PIN_LabA-like"/>
    <property type="match status" value="1"/>
</dbReference>
<feature type="compositionally biased region" description="Polar residues" evidence="1">
    <location>
        <begin position="106"/>
        <end position="115"/>
    </location>
</feature>
<evidence type="ECO:0000313" key="3">
    <source>
        <dbReference type="Proteomes" id="UP000595662"/>
    </source>
</evidence>
<dbReference type="OMA" id="RWGDQFK"/>
<dbReference type="KEGG" id="pdp:PDIP_43510"/>
<dbReference type="AlphaFoldDB" id="A0A7T6XRR3"/>
<protein>
    <submittedName>
        <fullName evidence="2">NIF3 (NGG1p interacting factor 3) family protein</fullName>
    </submittedName>
</protein>
<dbReference type="GO" id="GO:0031267">
    <property type="term" value="F:small GTPase binding"/>
    <property type="evidence" value="ECO:0007669"/>
    <property type="project" value="TreeGrafter"/>
</dbReference>
<reference evidence="2 3" key="1">
    <citation type="submission" date="2020-08" db="EMBL/GenBank/DDBJ databases">
        <title>The completed genome sequence of the pathogenic ascomycete fungus Penicillium digitatum.</title>
        <authorList>
            <person name="Wang M."/>
        </authorList>
    </citation>
    <scope>NUCLEOTIDE SEQUENCE [LARGE SCALE GENOMIC DNA]</scope>
    <source>
        <strain evidence="2 3">PdW03</strain>
    </source>
</reference>
<name>A0A7T6XRR3_PENDI</name>
<feature type="region of interest" description="Disordered" evidence="1">
    <location>
        <begin position="89"/>
        <end position="115"/>
    </location>
</feature>
<dbReference type="Proteomes" id="UP000595662">
    <property type="component" value="Chromosome 4"/>
</dbReference>
<dbReference type="GO" id="GO:0006606">
    <property type="term" value="P:protein import into nucleus"/>
    <property type="evidence" value="ECO:0007669"/>
    <property type="project" value="TreeGrafter"/>
</dbReference>
<feature type="compositionally biased region" description="Polar residues" evidence="1">
    <location>
        <begin position="91"/>
        <end position="100"/>
    </location>
</feature>
<feature type="compositionally biased region" description="Basic residues" evidence="1">
    <location>
        <begin position="233"/>
        <end position="248"/>
    </location>
</feature>
<dbReference type="GO" id="GO:0005085">
    <property type="term" value="F:guanyl-nucleotide exchange factor activity"/>
    <property type="evidence" value="ECO:0007669"/>
    <property type="project" value="TreeGrafter"/>
</dbReference>
<feature type="region of interest" description="Disordered" evidence="1">
    <location>
        <begin position="193"/>
        <end position="248"/>
    </location>
</feature>
<organism evidence="2 3">
    <name type="scientific">Penicillium digitatum</name>
    <name type="common">Green mold</name>
    <dbReference type="NCBI Taxonomy" id="36651"/>
    <lineage>
        <taxon>Eukaryota</taxon>
        <taxon>Fungi</taxon>
        <taxon>Dikarya</taxon>
        <taxon>Ascomycota</taxon>
        <taxon>Pezizomycotina</taxon>
        <taxon>Eurotiomycetes</taxon>
        <taxon>Eurotiomycetidae</taxon>
        <taxon>Eurotiales</taxon>
        <taxon>Aspergillaceae</taxon>
        <taxon>Penicillium</taxon>
    </lineage>
</organism>
<dbReference type="PANTHER" id="PTHR15837:SF5">
    <property type="entry name" value="NYN DOMAIN-CONTAINING PROTEIN"/>
    <property type="match status" value="1"/>
</dbReference>
<feature type="compositionally biased region" description="Polar residues" evidence="1">
    <location>
        <begin position="193"/>
        <end position="202"/>
    </location>
</feature>
<evidence type="ECO:0000256" key="1">
    <source>
        <dbReference type="SAM" id="MobiDB-lite"/>
    </source>
</evidence>
<proteinExistence type="predicted"/>
<feature type="region of interest" description="Disordered" evidence="1">
    <location>
        <begin position="28"/>
        <end position="55"/>
    </location>
</feature>
<gene>
    <name evidence="2" type="ORF">Pdw03_0912</name>
</gene>
<accession>A0A7T6XRR3</accession>
<evidence type="ECO:0000313" key="2">
    <source>
        <dbReference type="EMBL" id="QQK46014.1"/>
    </source>
</evidence>
<dbReference type="InterPro" id="IPR007681">
    <property type="entry name" value="Mog1"/>
</dbReference>
<dbReference type="GeneID" id="26232669"/>
<dbReference type="RefSeq" id="XP_014534641.1">
    <property type="nucleotide sequence ID" value="XM_014679155.1"/>
</dbReference>